<keyword evidence="2" id="KW-1185">Reference proteome</keyword>
<dbReference type="KEGG" id="soe:110775625"/>
<gene>
    <name evidence="3" type="primary">LOC110775625</name>
</gene>
<organism evidence="2 3">
    <name type="scientific">Spinacia oleracea</name>
    <name type="common">Spinach</name>
    <dbReference type="NCBI Taxonomy" id="3562"/>
    <lineage>
        <taxon>Eukaryota</taxon>
        <taxon>Viridiplantae</taxon>
        <taxon>Streptophyta</taxon>
        <taxon>Embryophyta</taxon>
        <taxon>Tracheophyta</taxon>
        <taxon>Spermatophyta</taxon>
        <taxon>Magnoliopsida</taxon>
        <taxon>eudicotyledons</taxon>
        <taxon>Gunneridae</taxon>
        <taxon>Pentapetalae</taxon>
        <taxon>Caryophyllales</taxon>
        <taxon>Chenopodiaceae</taxon>
        <taxon>Chenopodioideae</taxon>
        <taxon>Anserineae</taxon>
        <taxon>Spinacia</taxon>
    </lineage>
</organism>
<evidence type="ECO:0000313" key="2">
    <source>
        <dbReference type="Proteomes" id="UP000813463"/>
    </source>
</evidence>
<evidence type="ECO:0000313" key="3">
    <source>
        <dbReference type="RefSeq" id="XP_021835926.2"/>
    </source>
</evidence>
<evidence type="ECO:0000256" key="1">
    <source>
        <dbReference type="SAM" id="Phobius"/>
    </source>
</evidence>
<keyword evidence="1" id="KW-1133">Transmembrane helix</keyword>
<name>A0A9R0HSA1_SPIOL</name>
<keyword evidence="1" id="KW-0472">Membrane</keyword>
<reference evidence="3" key="2">
    <citation type="submission" date="2025-08" db="UniProtKB">
        <authorList>
            <consortium name="RefSeq"/>
        </authorList>
    </citation>
    <scope>IDENTIFICATION</scope>
    <source>
        <tissue evidence="3">Leaf</tissue>
    </source>
</reference>
<reference evidence="2" key="1">
    <citation type="journal article" date="2021" name="Nat. Commun.">
        <title>Genomic analyses provide insights into spinach domestication and the genetic basis of agronomic traits.</title>
        <authorList>
            <person name="Cai X."/>
            <person name="Sun X."/>
            <person name="Xu C."/>
            <person name="Sun H."/>
            <person name="Wang X."/>
            <person name="Ge C."/>
            <person name="Zhang Z."/>
            <person name="Wang Q."/>
            <person name="Fei Z."/>
            <person name="Jiao C."/>
            <person name="Wang Q."/>
        </authorList>
    </citation>
    <scope>NUCLEOTIDE SEQUENCE [LARGE SCALE GENOMIC DNA]</scope>
    <source>
        <strain evidence="2">cv. Varoflay</strain>
    </source>
</reference>
<dbReference type="AlphaFoldDB" id="A0A9R0HSA1"/>
<feature type="transmembrane region" description="Helical" evidence="1">
    <location>
        <begin position="268"/>
        <end position="290"/>
    </location>
</feature>
<protein>
    <submittedName>
        <fullName evidence="3">Uncharacterized protein isoform X1</fullName>
    </submittedName>
</protein>
<accession>A0A9R0HSA1</accession>
<keyword evidence="1" id="KW-0812">Transmembrane</keyword>
<dbReference type="RefSeq" id="XP_021835926.2">
    <property type="nucleotide sequence ID" value="XM_021980234.2"/>
</dbReference>
<proteinExistence type="predicted"/>
<sequence length="400" mass="44024">MDICDICEGGCFVSKTSIHINSRIYSKLDISIQDLISLDKFRMDSDEGDDVVMLMEHDQLLKLTTLLLHQEEPLMEAIKSEPERIKYLKECNAAHDKVVSLLEDGENASKKFDGDEKMTEIIKEIQEYIKYGVNFSLQSIRNCSLRVSCIDKIKTHFDSLVTEIEDLDPETAEGISKLRLLAKETSLYKQCMKEYAKKCQGSTARALSKAWSMVIKQEGIKFNELVERTKNKMGFEGEFESLEDAQKLQVYNSIIEESGRSAMPKLEILKGGVGIAVLVVSAGLMVWDIFTAEHKVEALLNSSLTAFKDIGAFAVQMAVDGAVMEALADAELGVLYVSMAAFVAGTVVGLVFSAVAGAVIDLILGSGGKTVPSSVDNLKYHTAKMPDGMALAFQIAHDGY</sequence>
<dbReference type="Proteomes" id="UP000813463">
    <property type="component" value="Chromosome 6"/>
</dbReference>
<feature type="transmembrane region" description="Helical" evidence="1">
    <location>
        <begin position="334"/>
        <end position="364"/>
    </location>
</feature>
<dbReference type="GeneID" id="110775625"/>